<dbReference type="Pfam" id="PF12740">
    <property type="entry name" value="PETase"/>
    <property type="match status" value="1"/>
</dbReference>
<dbReference type="InterPro" id="IPR029058">
    <property type="entry name" value="AB_hydrolase_fold"/>
</dbReference>
<keyword evidence="4" id="KW-1185">Reference proteome</keyword>
<name>A0A3T1D9P2_9BACL</name>
<dbReference type="AlphaFoldDB" id="A0A3T1D9P2"/>
<dbReference type="RefSeq" id="WP_130612736.1">
    <property type="nucleotide sequence ID" value="NZ_AP019400.1"/>
</dbReference>
<proteinExistence type="predicted"/>
<feature type="domain" description="PET hydrolase/cutinase-like" evidence="2">
    <location>
        <begin position="49"/>
        <end position="281"/>
    </location>
</feature>
<gene>
    <name evidence="3" type="ORF">KCTCHS21_42050</name>
</gene>
<reference evidence="3 4" key="1">
    <citation type="submission" date="2019-01" db="EMBL/GenBank/DDBJ databases">
        <title>Complete genome sequence of Cohnella hallensis HS21 isolated from Korean fir (Abies koreana) rhizospheric soil.</title>
        <authorList>
            <person name="Jiang L."/>
            <person name="Kang S.W."/>
            <person name="Kim S."/>
            <person name="Jung J."/>
            <person name="Kim C.Y."/>
            <person name="Kim D.H."/>
            <person name="Kim S.W."/>
            <person name="Lee J."/>
        </authorList>
    </citation>
    <scope>NUCLEOTIDE SEQUENCE [LARGE SCALE GENOMIC DNA]</scope>
    <source>
        <strain evidence="3 4">HS21</strain>
    </source>
</reference>
<accession>A0A3T1D9P2</accession>
<dbReference type="EMBL" id="AP019400">
    <property type="protein sequence ID" value="BBI34806.1"/>
    <property type="molecule type" value="Genomic_DNA"/>
</dbReference>
<keyword evidence="1" id="KW-1133">Transmembrane helix</keyword>
<dbReference type="OrthoDB" id="9812672at2"/>
<feature type="transmembrane region" description="Helical" evidence="1">
    <location>
        <begin position="12"/>
        <end position="28"/>
    </location>
</feature>
<dbReference type="Proteomes" id="UP000289856">
    <property type="component" value="Chromosome"/>
</dbReference>
<dbReference type="Gene3D" id="3.40.50.1820">
    <property type="entry name" value="alpha/beta hydrolase"/>
    <property type="match status" value="1"/>
</dbReference>
<organism evidence="3 4">
    <name type="scientific">Cohnella abietis</name>
    <dbReference type="NCBI Taxonomy" id="2507935"/>
    <lineage>
        <taxon>Bacteria</taxon>
        <taxon>Bacillati</taxon>
        <taxon>Bacillota</taxon>
        <taxon>Bacilli</taxon>
        <taxon>Bacillales</taxon>
        <taxon>Paenibacillaceae</taxon>
        <taxon>Cohnella</taxon>
    </lineage>
</organism>
<evidence type="ECO:0000259" key="2">
    <source>
        <dbReference type="Pfam" id="PF12740"/>
    </source>
</evidence>
<dbReference type="InterPro" id="IPR041127">
    <property type="entry name" value="PET_hydrolase/cutinase-like"/>
</dbReference>
<evidence type="ECO:0000313" key="3">
    <source>
        <dbReference type="EMBL" id="BBI34806.1"/>
    </source>
</evidence>
<evidence type="ECO:0000313" key="4">
    <source>
        <dbReference type="Proteomes" id="UP000289856"/>
    </source>
</evidence>
<evidence type="ECO:0000256" key="1">
    <source>
        <dbReference type="SAM" id="Phobius"/>
    </source>
</evidence>
<protein>
    <recommendedName>
        <fullName evidence="2">PET hydrolase/cutinase-like domain-containing protein</fullName>
    </recommendedName>
</protein>
<keyword evidence="1" id="KW-0812">Transmembrane</keyword>
<dbReference type="SUPFAM" id="SSF53474">
    <property type="entry name" value="alpha/beta-Hydrolases"/>
    <property type="match status" value="1"/>
</dbReference>
<sequence>MAASENKEAESWTKWVIIPVGLLLMYALKLRALLYRYRPAPLERKYGEPGPYRSASFVISDETGGPLYKLIYPDNRSEASPVVVLGNGTNAQPEHYEGLLEHLATWGFTVVTNYCLNTGTGKEIAETVKFVLEENKKEKSPLYGKLLVDRFGAVGQSQGATGVLNANKYLDQPLQTIVTIALPALKWCKPKDIYETENLESSLFLMAGTHDFIISPKSTNMEALLRANMKLPTVMAMTKTADHLESMGNGGMHRGYLTAWLRYRLADDSIAANVFIGKQPELARNKGWKHIHTRNLTSSNQIQEEGKLA</sequence>
<dbReference type="KEGG" id="cohn:KCTCHS21_42050"/>
<keyword evidence="1" id="KW-0472">Membrane</keyword>